<dbReference type="PROSITE" id="PS51724">
    <property type="entry name" value="SPOR"/>
    <property type="match status" value="1"/>
</dbReference>
<feature type="chain" id="PRO_5028443967" evidence="1">
    <location>
        <begin position="27"/>
        <end position="237"/>
    </location>
</feature>
<dbReference type="Proteomes" id="UP000886058">
    <property type="component" value="Unassembled WGS sequence"/>
</dbReference>
<proteinExistence type="predicted"/>
<protein>
    <submittedName>
        <fullName evidence="3">SPOR domain-containing protein</fullName>
    </submittedName>
</protein>
<organism evidence="3">
    <name type="scientific">Chlorobaculum parvum</name>
    <dbReference type="NCBI Taxonomy" id="274539"/>
    <lineage>
        <taxon>Bacteria</taxon>
        <taxon>Pseudomonadati</taxon>
        <taxon>Chlorobiota</taxon>
        <taxon>Chlorobiia</taxon>
        <taxon>Chlorobiales</taxon>
        <taxon>Chlorobiaceae</taxon>
        <taxon>Chlorobaculum</taxon>
    </lineage>
</organism>
<dbReference type="AlphaFoldDB" id="A0A7C5DLG4"/>
<dbReference type="EMBL" id="DRSQ01000184">
    <property type="protein sequence ID" value="HHE32694.1"/>
    <property type="molecule type" value="Genomic_DNA"/>
</dbReference>
<name>A0A7C5DLG4_9CHLB</name>
<dbReference type="Pfam" id="PF05036">
    <property type="entry name" value="SPOR"/>
    <property type="match status" value="1"/>
</dbReference>
<reference evidence="3" key="1">
    <citation type="journal article" date="2020" name="mSystems">
        <title>Genome- and Community-Level Interaction Insights into Carbon Utilization and Element Cycling Functions of Hydrothermarchaeota in Hydrothermal Sediment.</title>
        <authorList>
            <person name="Zhou Z."/>
            <person name="Liu Y."/>
            <person name="Xu W."/>
            <person name="Pan J."/>
            <person name="Luo Z.H."/>
            <person name="Li M."/>
        </authorList>
    </citation>
    <scope>NUCLEOTIDE SEQUENCE [LARGE SCALE GENOMIC DNA]</scope>
    <source>
        <strain evidence="3">HyVt-633</strain>
    </source>
</reference>
<dbReference type="Gene3D" id="3.30.70.1070">
    <property type="entry name" value="Sporulation related repeat"/>
    <property type="match status" value="1"/>
</dbReference>
<gene>
    <name evidence="3" type="ORF">ENL07_08785</name>
</gene>
<dbReference type="InterPro" id="IPR007730">
    <property type="entry name" value="SPOR-like_dom"/>
</dbReference>
<feature type="signal peptide" evidence="1">
    <location>
        <begin position="1"/>
        <end position="26"/>
    </location>
</feature>
<keyword evidence="1" id="KW-0732">Signal</keyword>
<evidence type="ECO:0000259" key="2">
    <source>
        <dbReference type="PROSITE" id="PS51724"/>
    </source>
</evidence>
<sequence length="237" mass="25332">MLKLRSLPLTVLLLLAGMLTNRPDTAALAEAASHESEILQYVKEDKVYLLEKIRGQITKPSEKVLVQALLTEDGPQAAALYREQLEKYPDPQLDPISRRRLNAYQQAVTTSAGLPVMPIKGSIAPKPVVTAAPLATQPNVSALPAAAPATAPADSVVPKPVTPAVSDGPFTLQFGSFDSITNADQLVAQLASRALASVRLINGIYKVRMNRTFNSRQEAAAFGCTMPIESIVVPAQP</sequence>
<accession>A0A7C5DLG4</accession>
<dbReference type="InterPro" id="IPR036680">
    <property type="entry name" value="SPOR-like_sf"/>
</dbReference>
<evidence type="ECO:0000256" key="1">
    <source>
        <dbReference type="SAM" id="SignalP"/>
    </source>
</evidence>
<dbReference type="GO" id="GO:0042834">
    <property type="term" value="F:peptidoglycan binding"/>
    <property type="evidence" value="ECO:0007669"/>
    <property type="project" value="InterPro"/>
</dbReference>
<feature type="domain" description="SPOR" evidence="2">
    <location>
        <begin position="164"/>
        <end position="237"/>
    </location>
</feature>
<evidence type="ECO:0000313" key="3">
    <source>
        <dbReference type="EMBL" id="HHE32694.1"/>
    </source>
</evidence>
<comment type="caution">
    <text evidence="3">The sequence shown here is derived from an EMBL/GenBank/DDBJ whole genome shotgun (WGS) entry which is preliminary data.</text>
</comment>